<dbReference type="Proteomes" id="UP000034680">
    <property type="component" value="Unassembled WGS sequence"/>
</dbReference>
<name>A0A0G2G0P3_9PEZI</name>
<comment type="caution">
    <text evidence="1">The sequence shown here is derived from an EMBL/GenBank/DDBJ whole genome shotgun (WGS) entry which is preliminary data.</text>
</comment>
<gene>
    <name evidence="1" type="ORF">UCDDA912_g00287</name>
</gene>
<reference evidence="1 2" key="2">
    <citation type="submission" date="2015-05" db="EMBL/GenBank/DDBJ databases">
        <authorList>
            <person name="Morales-Cruz A."/>
            <person name="Amrine K.C."/>
            <person name="Cantu D."/>
        </authorList>
    </citation>
    <scope>NUCLEOTIDE SEQUENCE [LARGE SCALE GENOMIC DNA]</scope>
    <source>
        <strain evidence="1">DA912</strain>
    </source>
</reference>
<dbReference type="EMBL" id="LCUC01000013">
    <property type="protein sequence ID" value="KKY39674.1"/>
    <property type="molecule type" value="Genomic_DNA"/>
</dbReference>
<evidence type="ECO:0000313" key="2">
    <source>
        <dbReference type="Proteomes" id="UP000034680"/>
    </source>
</evidence>
<dbReference type="AlphaFoldDB" id="A0A0G2G0P3"/>
<dbReference type="OrthoDB" id="5401365at2759"/>
<dbReference type="InterPro" id="IPR016024">
    <property type="entry name" value="ARM-type_fold"/>
</dbReference>
<sequence>MSDLSKLTKGVKAMESALQTAQTTLVSVHPPVARLAVIVTEIDGYIGDGIRFAGYVENLLKVLKQALQMCTYLGELIPEVGPILAEAASTIEKLKIEDTVRRVVNEIRTILERAQNRVIPMIKEATSKVCSELENAIRLVPGWIKTVGILKTIFMLIDILLPIFFESKQDIKNKFYEGLEGLSGHSAEYIKCLEAALDQIKAFVKDTWEPIRAAIIEPLQTGFKELMSVLQPVLRIIKSCSETCSKIKEWFEPFFWVLDAVQWLFEKTVGWLIDKVLNGLGLKSFIDEFMKTVLEKLGITALRDSLSNLFDSVLEKVCTPLKGIADATDLKSISFIIKELTASIESFQKNPAGTLVDVVRTGCSVSILMRTMHNPIVRDQENTRSTPLKQFKKPPKLGSHDAVKAAMHISALTCVGASDRDANTTTPSQKSNFDTYSDKFKQLKDEIDHVTNVINKLLPTAQQADDDFAKYRPEALDFFDHFVAMLDGVGPILEATQRTLQMPLDYHQQVASKTAELIQALGLPESAGAIIEPIFECISKTKDAVDDFAKEKTALRSSSVDASAVYKEWHTHVAQIYSPERFPKSLGAGVTDLSSFLNALARQLDSILTCFSRLYEMGKAAFGVGREQMKDAKTGDDILKRLDDAYGGLQPTVERFVNDVHDMPDYIWGLYTSLQLVHGDLVRLFDASNSISERCRTVELEVIVADRVRSLCDRINASFGPLQKLFGEPEVNNKVQEHAGPQPYGDLCEFFTEAIYAGITVLLDHYFKLGQLTTDVDDLKNLLQHPAEQHRKDFSDALQALAGFLSHNEFHFYTPTTSPSDTGSGLLVPVANPVMEEETAKEFGKILHEITVLCDGVKFTTKEDVTSRTIRIPKWSQGGIDQSKINMVAVKRWGAAWDKAEPQFPSHVFIAWYELLEGLDELMRDRAPWQRIRSQDPVPALPACLKPNTPEGEVWSLLEAKALAGASAYNDTILKSLQKPLHDRIQQLMREPFPLKPAPSTDLLKLLPPPQPGLAVSVEGLPRAAVDIAEKAFNEDRAAPGTTAAVPEELGVLLGQQDRFENIRLGLIPRVSAAAGGLGGGLGCPPVEDVARALRQMHDDYNCMDARKLQELTADTAAARDFMRAVGLEVKGKALEVKGVNA</sequence>
<proteinExistence type="predicted"/>
<keyword evidence="2" id="KW-1185">Reference proteome</keyword>
<organism evidence="1 2">
    <name type="scientific">Diaporthe ampelina</name>
    <dbReference type="NCBI Taxonomy" id="1214573"/>
    <lineage>
        <taxon>Eukaryota</taxon>
        <taxon>Fungi</taxon>
        <taxon>Dikarya</taxon>
        <taxon>Ascomycota</taxon>
        <taxon>Pezizomycotina</taxon>
        <taxon>Sordariomycetes</taxon>
        <taxon>Sordariomycetidae</taxon>
        <taxon>Diaporthales</taxon>
        <taxon>Diaporthaceae</taxon>
        <taxon>Diaporthe</taxon>
    </lineage>
</organism>
<dbReference type="SUPFAM" id="SSF48371">
    <property type="entry name" value="ARM repeat"/>
    <property type="match status" value="1"/>
</dbReference>
<accession>A0A0G2G0P3</accession>
<reference evidence="1 2" key="1">
    <citation type="submission" date="2015-05" db="EMBL/GenBank/DDBJ databases">
        <title>Distinctive expansion of gene families associated with plant cell wall degradation and secondary metabolism in the genomes of grapevine trunk pathogens.</title>
        <authorList>
            <person name="Lawrence D.P."/>
            <person name="Travadon R."/>
            <person name="Rolshausen P.E."/>
            <person name="Baumgartner K."/>
        </authorList>
    </citation>
    <scope>NUCLEOTIDE SEQUENCE [LARGE SCALE GENOMIC DNA]</scope>
    <source>
        <strain evidence="1">DA912</strain>
    </source>
</reference>
<protein>
    <submittedName>
        <fullName evidence="1">Uncharacterized protein</fullName>
    </submittedName>
</protein>
<evidence type="ECO:0000313" key="1">
    <source>
        <dbReference type="EMBL" id="KKY39674.1"/>
    </source>
</evidence>